<feature type="transmembrane region" description="Helical" evidence="1">
    <location>
        <begin position="6"/>
        <end position="28"/>
    </location>
</feature>
<evidence type="ECO:0000313" key="3">
    <source>
        <dbReference type="Proteomes" id="UP000293331"/>
    </source>
</evidence>
<keyword evidence="1" id="KW-0472">Membrane</keyword>
<evidence type="ECO:0000256" key="1">
    <source>
        <dbReference type="SAM" id="Phobius"/>
    </source>
</evidence>
<keyword evidence="1" id="KW-1133">Transmembrane helix</keyword>
<protein>
    <submittedName>
        <fullName evidence="2">Uncharacterized protein</fullName>
    </submittedName>
</protein>
<evidence type="ECO:0000313" key="2">
    <source>
        <dbReference type="EMBL" id="RYU90474.1"/>
    </source>
</evidence>
<dbReference type="Proteomes" id="UP000293331">
    <property type="component" value="Unassembled WGS sequence"/>
</dbReference>
<keyword evidence="1" id="KW-0812">Transmembrane</keyword>
<dbReference type="AlphaFoldDB" id="A0A4Q5LL77"/>
<keyword evidence="3" id="KW-1185">Reference proteome</keyword>
<dbReference type="OrthoDB" id="980645at2"/>
<organism evidence="2 3">
    <name type="scientific">Mucilaginibacter terrigena</name>
    <dbReference type="NCBI Taxonomy" id="2492395"/>
    <lineage>
        <taxon>Bacteria</taxon>
        <taxon>Pseudomonadati</taxon>
        <taxon>Bacteroidota</taxon>
        <taxon>Sphingobacteriia</taxon>
        <taxon>Sphingobacteriales</taxon>
        <taxon>Sphingobacteriaceae</taxon>
        <taxon>Mucilaginibacter</taxon>
    </lineage>
</organism>
<comment type="caution">
    <text evidence="2">The sequence shown here is derived from an EMBL/GenBank/DDBJ whole genome shotgun (WGS) entry which is preliminary data.</text>
</comment>
<gene>
    <name evidence="2" type="ORF">EWM62_07395</name>
</gene>
<dbReference type="EMBL" id="SEWG01000003">
    <property type="protein sequence ID" value="RYU90474.1"/>
    <property type="molecule type" value="Genomic_DNA"/>
</dbReference>
<accession>A0A4Q5LL77</accession>
<name>A0A4Q5LL77_9SPHI</name>
<proteinExistence type="predicted"/>
<sequence>MLQRLTAYLLIVSLVSANFSRFFIYAGFELNRNYIATKLCENRDKPQLHCNGKCYFMKKVKQAQEKQNTDERQAQKNLFQEANYSQPARIKFYSVLLSVTKVPNYRIQLPEQSRNIFQPPRHA</sequence>
<dbReference type="RefSeq" id="WP_129876034.1">
    <property type="nucleotide sequence ID" value="NZ_SEWG01000003.1"/>
</dbReference>
<reference evidence="2 3" key="1">
    <citation type="submission" date="2019-02" db="EMBL/GenBank/DDBJ databases">
        <title>Bacterial novel species Mucilaginibacter sp. 17JY9-4 isolated from soil.</title>
        <authorList>
            <person name="Jung H.-Y."/>
        </authorList>
    </citation>
    <scope>NUCLEOTIDE SEQUENCE [LARGE SCALE GENOMIC DNA]</scope>
    <source>
        <strain evidence="2 3">17JY9-4</strain>
    </source>
</reference>